<name>E9T0I8_RHOHA</name>
<reference evidence="2" key="1">
    <citation type="submission" date="2011-01" db="EMBL/GenBank/DDBJ databases">
        <authorList>
            <person name="Muzny D."/>
            <person name="Qin X."/>
            <person name="Buhay C."/>
            <person name="Dugan-Rocha S."/>
            <person name="Ding Y."/>
            <person name="Chen G."/>
            <person name="Hawes A."/>
            <person name="Holder M."/>
            <person name="Jhangiani S."/>
            <person name="Johnson A."/>
            <person name="Khan Z."/>
            <person name="Li Z."/>
            <person name="Liu W."/>
            <person name="Liu X."/>
            <person name="Perez L."/>
            <person name="Shen H."/>
            <person name="Wang Q."/>
            <person name="Watt J."/>
            <person name="Xi L."/>
            <person name="Xin Y."/>
            <person name="Zhou J."/>
            <person name="Deng J."/>
            <person name="Jiang H."/>
            <person name="Liu Y."/>
            <person name="Qu J."/>
            <person name="Song X.-Z."/>
            <person name="Zhang L."/>
            <person name="Villasana D."/>
            <person name="Johnson A."/>
            <person name="Liu J."/>
            <person name="Liyanage D."/>
            <person name="Lorensuhewa L."/>
            <person name="Robinson T."/>
            <person name="Song A."/>
            <person name="Song B.-B."/>
            <person name="Dinh H."/>
            <person name="Thornton R."/>
            <person name="Coyle M."/>
            <person name="Francisco L."/>
            <person name="Jackson L."/>
            <person name="Javaid M."/>
            <person name="Korchina V."/>
            <person name="Kovar C."/>
            <person name="Mata R."/>
            <person name="Mathew T."/>
            <person name="Ngo R."/>
            <person name="Nguyen L."/>
            <person name="Nguyen N."/>
            <person name="Okwuonu G."/>
            <person name="Ongeri F."/>
            <person name="Pham C."/>
            <person name="Simmons D."/>
            <person name="Wilczek-Boney K."/>
            <person name="Hale W."/>
            <person name="Jakkamsetti A."/>
            <person name="Pham P."/>
            <person name="Ruth R."/>
            <person name="San Lucas F."/>
            <person name="Warren J."/>
            <person name="Zhang J."/>
            <person name="Zhao Z."/>
            <person name="Zhou C."/>
            <person name="Zhu D."/>
            <person name="Lee S."/>
            <person name="Bess C."/>
            <person name="Blankenburg K."/>
            <person name="Forbes L."/>
            <person name="Fu Q."/>
            <person name="Gubbala S."/>
            <person name="Hirani K."/>
            <person name="Jayaseelan J.C."/>
            <person name="Lara F."/>
            <person name="Munidasa M."/>
            <person name="Palculict T."/>
            <person name="Patil S."/>
            <person name="Pu L.-L."/>
            <person name="Saada N."/>
            <person name="Tang L."/>
            <person name="Weissenberger G."/>
            <person name="Zhu Y."/>
            <person name="Hemphill L."/>
            <person name="Shang Y."/>
            <person name="Youmans B."/>
            <person name="Ayvaz T."/>
            <person name="Ross M."/>
            <person name="Santibanez J."/>
            <person name="Aqrawi P."/>
            <person name="Gross S."/>
            <person name="Joshi V."/>
            <person name="Fowler G."/>
            <person name="Nazareth L."/>
            <person name="Reid J."/>
            <person name="Worley K."/>
            <person name="Petrosino J."/>
            <person name="Highlander S."/>
            <person name="Gibbs R."/>
        </authorList>
    </citation>
    <scope>NUCLEOTIDE SEQUENCE [LARGE SCALE GENOMIC DNA]</scope>
    <source>
        <strain evidence="2">ATCC 33707</strain>
    </source>
</reference>
<dbReference type="EMBL" id="ADNW02000010">
    <property type="protein sequence ID" value="EGD23939.1"/>
    <property type="molecule type" value="Genomic_DNA"/>
</dbReference>
<accession>E9T0I8</accession>
<evidence type="ECO:0000313" key="2">
    <source>
        <dbReference type="EMBL" id="EGD23939.1"/>
    </source>
</evidence>
<dbReference type="AlphaFoldDB" id="E9T0I8"/>
<evidence type="ECO:0000256" key="1">
    <source>
        <dbReference type="SAM" id="MobiDB-lite"/>
    </source>
</evidence>
<proteinExistence type="predicted"/>
<feature type="compositionally biased region" description="Basic and acidic residues" evidence="1">
    <location>
        <begin position="1"/>
        <end position="17"/>
    </location>
</feature>
<gene>
    <name evidence="2" type="ORF">HMPREF0724_12147</name>
</gene>
<feature type="region of interest" description="Disordered" evidence="1">
    <location>
        <begin position="1"/>
        <end position="24"/>
    </location>
</feature>
<sequence>MSDPIERIRYDDPDAPKLFDPLADPADAWDRARDARIADQLEGR</sequence>
<dbReference type="HOGENOM" id="CLU_3221285_0_0_11"/>
<evidence type="ECO:0000313" key="3">
    <source>
        <dbReference type="Proteomes" id="UP000004245"/>
    </source>
</evidence>
<organism evidence="2 3">
    <name type="scientific">Prescottella equi ATCC 33707</name>
    <dbReference type="NCBI Taxonomy" id="525370"/>
    <lineage>
        <taxon>Bacteria</taxon>
        <taxon>Bacillati</taxon>
        <taxon>Actinomycetota</taxon>
        <taxon>Actinomycetes</taxon>
        <taxon>Mycobacteriales</taxon>
        <taxon>Nocardiaceae</taxon>
        <taxon>Prescottella</taxon>
    </lineage>
</organism>
<comment type="caution">
    <text evidence="2">The sequence shown here is derived from an EMBL/GenBank/DDBJ whole genome shotgun (WGS) entry which is preliminary data.</text>
</comment>
<keyword evidence="3" id="KW-1185">Reference proteome</keyword>
<dbReference type="RefSeq" id="WP_005515243.1">
    <property type="nucleotide sequence ID" value="NZ_CM001149.1"/>
</dbReference>
<protein>
    <submittedName>
        <fullName evidence="2">Uncharacterized protein</fullName>
    </submittedName>
</protein>
<dbReference type="Proteomes" id="UP000004245">
    <property type="component" value="Unassembled WGS sequence"/>
</dbReference>